<dbReference type="CDD" id="cd13630">
    <property type="entry name" value="PBP2_PDT_1"/>
    <property type="match status" value="1"/>
</dbReference>
<dbReference type="eggNOG" id="COG0077">
    <property type="taxonomic scope" value="Bacteria"/>
</dbReference>
<dbReference type="Gene3D" id="1.20.59.10">
    <property type="entry name" value="Chorismate mutase"/>
    <property type="match status" value="1"/>
</dbReference>
<dbReference type="OrthoDB" id="9802281at2"/>
<dbReference type="InterPro" id="IPR001086">
    <property type="entry name" value="Preph_deHydtase"/>
</dbReference>
<dbReference type="EC" id="4.2.1.51" evidence="7"/>
<comment type="catalytic activity">
    <reaction evidence="1">
        <text>chorismate = prephenate</text>
        <dbReference type="Rhea" id="RHEA:13897"/>
        <dbReference type="ChEBI" id="CHEBI:29748"/>
        <dbReference type="ChEBI" id="CHEBI:29934"/>
        <dbReference type="EC" id="5.4.99.5"/>
    </reaction>
</comment>
<evidence type="ECO:0000256" key="17">
    <source>
        <dbReference type="ARBA" id="ARBA00031520"/>
    </source>
</evidence>
<feature type="site" description="Essential for prephenate dehydratase activity" evidence="19">
    <location>
        <position position="295"/>
    </location>
</feature>
<dbReference type="InterPro" id="IPR036263">
    <property type="entry name" value="Chorismate_II_sf"/>
</dbReference>
<dbReference type="Pfam" id="PF01817">
    <property type="entry name" value="CM_2"/>
    <property type="match status" value="1"/>
</dbReference>
<dbReference type="UniPathway" id="UPA00120">
    <property type="reaction ID" value="UER00203"/>
</dbReference>
<dbReference type="EC" id="5.4.99.5" evidence="6"/>
<comment type="pathway">
    <text evidence="4">Amino-acid biosynthesis; L-phenylalanine biosynthesis; phenylpyruvate from prephenate: step 1/1.</text>
</comment>
<dbReference type="SUPFAM" id="SSF55021">
    <property type="entry name" value="ACT-like"/>
    <property type="match status" value="1"/>
</dbReference>
<dbReference type="InterPro" id="IPR045865">
    <property type="entry name" value="ACT-like_dom_sf"/>
</dbReference>
<evidence type="ECO:0000256" key="8">
    <source>
        <dbReference type="ARBA" id="ARBA00014401"/>
    </source>
</evidence>
<evidence type="ECO:0000256" key="19">
    <source>
        <dbReference type="PIRSR" id="PIRSR001500-2"/>
    </source>
</evidence>
<keyword evidence="10" id="KW-0028">Amino-acid biosynthesis</keyword>
<dbReference type="GO" id="GO:0046417">
    <property type="term" value="P:chorismate metabolic process"/>
    <property type="evidence" value="ECO:0007669"/>
    <property type="project" value="InterPro"/>
</dbReference>
<evidence type="ECO:0000256" key="18">
    <source>
        <dbReference type="ARBA" id="ARBA00047848"/>
    </source>
</evidence>
<evidence type="ECO:0000313" key="25">
    <source>
        <dbReference type="Proteomes" id="UP000001880"/>
    </source>
</evidence>
<dbReference type="AlphaFoldDB" id="D0LUI7"/>
<evidence type="ECO:0000256" key="14">
    <source>
        <dbReference type="ARBA" id="ARBA00023239"/>
    </source>
</evidence>
<dbReference type="InterPro" id="IPR036979">
    <property type="entry name" value="CM_dom_sf"/>
</dbReference>
<evidence type="ECO:0000256" key="13">
    <source>
        <dbReference type="ARBA" id="ARBA00023235"/>
    </source>
</evidence>
<dbReference type="PROSITE" id="PS51671">
    <property type="entry name" value="ACT"/>
    <property type="match status" value="1"/>
</dbReference>
<feature type="domain" description="ACT" evidence="23">
    <location>
        <begin position="314"/>
        <end position="391"/>
    </location>
</feature>
<evidence type="ECO:0000256" key="4">
    <source>
        <dbReference type="ARBA" id="ARBA00004741"/>
    </source>
</evidence>
<dbReference type="PANTHER" id="PTHR21022:SF19">
    <property type="entry name" value="PREPHENATE DEHYDRATASE-RELATED"/>
    <property type="match status" value="1"/>
</dbReference>
<reference evidence="24 25" key="1">
    <citation type="journal article" date="2010" name="Stand. Genomic Sci.">
        <title>Complete genome sequence of Haliangium ochraceum type strain (SMP-2).</title>
        <authorList>
            <consortium name="US DOE Joint Genome Institute (JGI-PGF)"/>
            <person name="Ivanova N."/>
            <person name="Daum C."/>
            <person name="Lang E."/>
            <person name="Abt B."/>
            <person name="Kopitz M."/>
            <person name="Saunders E."/>
            <person name="Lapidus A."/>
            <person name="Lucas S."/>
            <person name="Glavina Del Rio T."/>
            <person name="Nolan M."/>
            <person name="Tice H."/>
            <person name="Copeland A."/>
            <person name="Cheng J.F."/>
            <person name="Chen F."/>
            <person name="Bruce D."/>
            <person name="Goodwin L."/>
            <person name="Pitluck S."/>
            <person name="Mavromatis K."/>
            <person name="Pati A."/>
            <person name="Mikhailova N."/>
            <person name="Chen A."/>
            <person name="Palaniappan K."/>
            <person name="Land M."/>
            <person name="Hauser L."/>
            <person name="Chang Y.J."/>
            <person name="Jeffries C.D."/>
            <person name="Detter J.C."/>
            <person name="Brettin T."/>
            <person name="Rohde M."/>
            <person name="Goker M."/>
            <person name="Bristow J."/>
            <person name="Markowitz V."/>
            <person name="Eisen J.A."/>
            <person name="Hugenholtz P."/>
            <person name="Kyrpides N.C."/>
            <person name="Klenk H.P."/>
        </authorList>
    </citation>
    <scope>NUCLEOTIDE SEQUENCE [LARGE SCALE GENOMIC DNA]</scope>
    <source>
        <strain evidence="25">DSM 14365 / CIP 107738 / JCM 11303 / AJ 13395 / SMP-2</strain>
    </source>
</reference>
<feature type="region of interest" description="Disordered" evidence="20">
    <location>
        <begin position="1"/>
        <end position="33"/>
    </location>
</feature>
<protein>
    <recommendedName>
        <fullName evidence="8">Bifunctional chorismate mutase/prephenate dehydratase</fullName>
        <ecNumber evidence="7">4.2.1.51</ecNumber>
        <ecNumber evidence="6">5.4.99.5</ecNumber>
    </recommendedName>
    <alternativeName>
        <fullName evidence="17">Chorismate mutase-prephenate dehydratase</fullName>
    </alternativeName>
    <alternativeName>
        <fullName evidence="16">p-protein</fullName>
    </alternativeName>
</protein>
<dbReference type="Pfam" id="PF00800">
    <property type="entry name" value="PDT"/>
    <property type="match status" value="1"/>
</dbReference>
<evidence type="ECO:0000256" key="10">
    <source>
        <dbReference type="ARBA" id="ARBA00022605"/>
    </source>
</evidence>
<proteinExistence type="predicted"/>
<name>D0LUI7_HALO1</name>
<evidence type="ECO:0000256" key="15">
    <source>
        <dbReference type="ARBA" id="ARBA00023268"/>
    </source>
</evidence>
<dbReference type="Gene3D" id="3.30.70.260">
    <property type="match status" value="1"/>
</dbReference>
<feature type="compositionally biased region" description="Low complexity" evidence="20">
    <location>
        <begin position="1"/>
        <end position="18"/>
    </location>
</feature>
<dbReference type="Pfam" id="PF01842">
    <property type="entry name" value="ACT"/>
    <property type="match status" value="1"/>
</dbReference>
<evidence type="ECO:0000259" key="23">
    <source>
        <dbReference type="PROSITE" id="PS51671"/>
    </source>
</evidence>
<evidence type="ECO:0000256" key="11">
    <source>
        <dbReference type="ARBA" id="ARBA00023141"/>
    </source>
</evidence>
<gene>
    <name evidence="24" type="ordered locus">Hoch_6846</name>
</gene>
<dbReference type="Proteomes" id="UP000001880">
    <property type="component" value="Chromosome"/>
</dbReference>
<evidence type="ECO:0000259" key="22">
    <source>
        <dbReference type="PROSITE" id="PS51171"/>
    </source>
</evidence>
<keyword evidence="13" id="KW-0413">Isomerase</keyword>
<dbReference type="eggNOG" id="COG1605">
    <property type="taxonomic scope" value="Bacteria"/>
</dbReference>
<dbReference type="FunFam" id="3.30.70.260:FF:000012">
    <property type="entry name" value="Prephenate dehydratase"/>
    <property type="match status" value="1"/>
</dbReference>
<dbReference type="STRING" id="502025.Hoch_6846"/>
<dbReference type="KEGG" id="hoh:Hoch_6846"/>
<dbReference type="CDD" id="cd04905">
    <property type="entry name" value="ACT_CM-PDT"/>
    <property type="match status" value="1"/>
</dbReference>
<dbReference type="SMART" id="SM00830">
    <property type="entry name" value="CM_2"/>
    <property type="match status" value="1"/>
</dbReference>
<evidence type="ECO:0000256" key="9">
    <source>
        <dbReference type="ARBA" id="ARBA00022490"/>
    </source>
</evidence>
<dbReference type="PROSITE" id="PS51168">
    <property type="entry name" value="CHORISMATE_MUT_2"/>
    <property type="match status" value="1"/>
</dbReference>
<evidence type="ECO:0000256" key="20">
    <source>
        <dbReference type="SAM" id="MobiDB-lite"/>
    </source>
</evidence>
<dbReference type="InterPro" id="IPR008242">
    <property type="entry name" value="Chor_mutase/pphenate_deHydtase"/>
</dbReference>
<comment type="function">
    <text evidence="2">Catalyzes the Claisen rearrangement of chorismate to prephenate and the decarboxylation/dehydration of prephenate to phenylpyruvate.</text>
</comment>
<evidence type="ECO:0000256" key="6">
    <source>
        <dbReference type="ARBA" id="ARBA00012404"/>
    </source>
</evidence>
<dbReference type="EMBL" id="CP001804">
    <property type="protein sequence ID" value="ACY19310.1"/>
    <property type="molecule type" value="Genomic_DNA"/>
</dbReference>
<dbReference type="GO" id="GO:0004664">
    <property type="term" value="F:prephenate dehydratase activity"/>
    <property type="evidence" value="ECO:0007669"/>
    <property type="project" value="UniProtKB-EC"/>
</dbReference>
<dbReference type="RefSeq" id="WP_012831902.1">
    <property type="nucleotide sequence ID" value="NC_013440.1"/>
</dbReference>
<dbReference type="HOGENOM" id="CLU_035008_0_1_7"/>
<evidence type="ECO:0000256" key="3">
    <source>
        <dbReference type="ARBA" id="ARBA00004496"/>
    </source>
</evidence>
<dbReference type="UniPathway" id="UPA00121">
    <property type="reaction ID" value="UER00345"/>
</dbReference>
<dbReference type="GO" id="GO:0004106">
    <property type="term" value="F:chorismate mutase activity"/>
    <property type="evidence" value="ECO:0007669"/>
    <property type="project" value="UniProtKB-EC"/>
</dbReference>
<keyword evidence="25" id="KW-1185">Reference proteome</keyword>
<evidence type="ECO:0000259" key="21">
    <source>
        <dbReference type="PROSITE" id="PS51168"/>
    </source>
</evidence>
<feature type="domain" description="Chorismate mutase" evidence="21">
    <location>
        <begin position="30"/>
        <end position="120"/>
    </location>
</feature>
<dbReference type="GO" id="GO:0005737">
    <property type="term" value="C:cytoplasm"/>
    <property type="evidence" value="ECO:0007669"/>
    <property type="project" value="UniProtKB-SubCell"/>
</dbReference>
<keyword evidence="14" id="KW-0456">Lyase</keyword>
<keyword evidence="15" id="KW-0511">Multifunctional enzyme</keyword>
<evidence type="ECO:0000256" key="12">
    <source>
        <dbReference type="ARBA" id="ARBA00023222"/>
    </source>
</evidence>
<accession>D0LUI7</accession>
<evidence type="ECO:0000313" key="24">
    <source>
        <dbReference type="EMBL" id="ACY19310.1"/>
    </source>
</evidence>
<comment type="subcellular location">
    <subcellularLocation>
        <location evidence="3">Cytoplasm</location>
    </subcellularLocation>
</comment>
<evidence type="ECO:0000256" key="16">
    <source>
        <dbReference type="ARBA" id="ARBA00031175"/>
    </source>
</evidence>
<feature type="compositionally biased region" description="Basic and acidic residues" evidence="20">
    <location>
        <begin position="21"/>
        <end position="33"/>
    </location>
</feature>
<keyword evidence="9" id="KW-0963">Cytoplasm</keyword>
<dbReference type="SUPFAM" id="SSF48600">
    <property type="entry name" value="Chorismate mutase II"/>
    <property type="match status" value="1"/>
</dbReference>
<dbReference type="PANTHER" id="PTHR21022">
    <property type="entry name" value="PREPHENATE DEHYDRATASE P PROTEIN"/>
    <property type="match status" value="1"/>
</dbReference>
<keyword evidence="11" id="KW-0057">Aromatic amino acid biosynthesis</keyword>
<dbReference type="InterPro" id="IPR002912">
    <property type="entry name" value="ACT_dom"/>
</dbReference>
<dbReference type="GO" id="GO:0009094">
    <property type="term" value="P:L-phenylalanine biosynthetic process"/>
    <property type="evidence" value="ECO:0007669"/>
    <property type="project" value="UniProtKB-UniPathway"/>
</dbReference>
<dbReference type="NCBIfam" id="NF008865">
    <property type="entry name" value="PRK11898.1"/>
    <property type="match status" value="1"/>
</dbReference>
<organism evidence="24 25">
    <name type="scientific">Haliangium ochraceum (strain DSM 14365 / JCM 11303 / SMP-2)</name>
    <dbReference type="NCBI Taxonomy" id="502025"/>
    <lineage>
        <taxon>Bacteria</taxon>
        <taxon>Pseudomonadati</taxon>
        <taxon>Myxococcota</taxon>
        <taxon>Polyangia</taxon>
        <taxon>Haliangiales</taxon>
        <taxon>Kofleriaceae</taxon>
        <taxon>Haliangium</taxon>
    </lineage>
</organism>
<comment type="pathway">
    <text evidence="5">Metabolic intermediate biosynthesis; prephenate biosynthesis; prephenate from chorismate: step 1/1.</text>
</comment>
<evidence type="ECO:0000256" key="2">
    <source>
        <dbReference type="ARBA" id="ARBA00002364"/>
    </source>
</evidence>
<evidence type="ECO:0000256" key="1">
    <source>
        <dbReference type="ARBA" id="ARBA00000824"/>
    </source>
</evidence>
<sequence>MSDSSSKDPPAPGASAPARGEATREGDADSASREALEGLRRRIDELDARLVALLNERAAVVVEVGQLKRSSDVPIYAPHREAQVLGRALAANRGPLPARTIEGVFRELMSGSFALERPLRIGYLGPPGTFSHAAATAQFGSSVEFVDVHAIGAVFDAVSREHVDYGVVPIENSTGGGIAECLDAFLEVANQVTIYAEVLVAVSHNLIANCAPDQIQTIYSKPEIFTQCARWLAHQYPHARQVPAPSSSRAAEIAAQEIERDPGCGAAAIGSTLAAQIHGLNLLYADIEDNPQNVTRFFVIAREAAASSGDDKTSIMFRTADSPGALVRVLSIFDRAGVNLTHIDKRPSRRTNWDYTFFIDADGHLDDPKLAHVIREAGAHCRDFTVLGSYPRAKRVL</sequence>
<dbReference type="InterPro" id="IPR002701">
    <property type="entry name" value="CM_II_prokaryot"/>
</dbReference>
<dbReference type="SUPFAM" id="SSF53850">
    <property type="entry name" value="Periplasmic binding protein-like II"/>
    <property type="match status" value="1"/>
</dbReference>
<keyword evidence="12" id="KW-0584">Phenylalanine biosynthesis</keyword>
<dbReference type="PROSITE" id="PS51171">
    <property type="entry name" value="PREPHENATE_DEHYDR_3"/>
    <property type="match status" value="1"/>
</dbReference>
<evidence type="ECO:0000256" key="5">
    <source>
        <dbReference type="ARBA" id="ARBA00004817"/>
    </source>
</evidence>
<evidence type="ECO:0000256" key="7">
    <source>
        <dbReference type="ARBA" id="ARBA00013147"/>
    </source>
</evidence>
<dbReference type="PIRSF" id="PIRSF001500">
    <property type="entry name" value="Chor_mut_pdt_Ppr"/>
    <property type="match status" value="1"/>
</dbReference>
<dbReference type="Gene3D" id="3.40.190.10">
    <property type="entry name" value="Periplasmic binding protein-like II"/>
    <property type="match status" value="2"/>
</dbReference>
<comment type="catalytic activity">
    <reaction evidence="18">
        <text>prephenate + H(+) = 3-phenylpyruvate + CO2 + H2O</text>
        <dbReference type="Rhea" id="RHEA:21648"/>
        <dbReference type="ChEBI" id="CHEBI:15377"/>
        <dbReference type="ChEBI" id="CHEBI:15378"/>
        <dbReference type="ChEBI" id="CHEBI:16526"/>
        <dbReference type="ChEBI" id="CHEBI:18005"/>
        <dbReference type="ChEBI" id="CHEBI:29934"/>
        <dbReference type="EC" id="4.2.1.51"/>
    </reaction>
</comment>
<feature type="domain" description="Prephenate dehydratase" evidence="22">
    <location>
        <begin position="120"/>
        <end position="302"/>
    </location>
</feature>